<keyword evidence="2" id="KW-1185">Reference proteome</keyword>
<organism evidence="1 2">
    <name type="scientific">Paraglomus occultum</name>
    <dbReference type="NCBI Taxonomy" id="144539"/>
    <lineage>
        <taxon>Eukaryota</taxon>
        <taxon>Fungi</taxon>
        <taxon>Fungi incertae sedis</taxon>
        <taxon>Mucoromycota</taxon>
        <taxon>Glomeromycotina</taxon>
        <taxon>Glomeromycetes</taxon>
        <taxon>Paraglomerales</taxon>
        <taxon>Paraglomeraceae</taxon>
        <taxon>Paraglomus</taxon>
    </lineage>
</organism>
<feature type="non-terminal residue" evidence="1">
    <location>
        <position position="136"/>
    </location>
</feature>
<gene>
    <name evidence="1" type="ORF">POCULU_LOCUS10734</name>
</gene>
<dbReference type="EMBL" id="CAJVPJ010006161">
    <property type="protein sequence ID" value="CAG8666598.1"/>
    <property type="molecule type" value="Genomic_DNA"/>
</dbReference>
<name>A0A9N9EA05_9GLOM</name>
<evidence type="ECO:0000313" key="2">
    <source>
        <dbReference type="Proteomes" id="UP000789572"/>
    </source>
</evidence>
<comment type="caution">
    <text evidence="1">The sequence shown here is derived from an EMBL/GenBank/DDBJ whole genome shotgun (WGS) entry which is preliminary data.</text>
</comment>
<reference evidence="1" key="1">
    <citation type="submission" date="2021-06" db="EMBL/GenBank/DDBJ databases">
        <authorList>
            <person name="Kallberg Y."/>
            <person name="Tangrot J."/>
            <person name="Rosling A."/>
        </authorList>
    </citation>
    <scope>NUCLEOTIDE SEQUENCE</scope>
    <source>
        <strain evidence="1">IA702</strain>
    </source>
</reference>
<evidence type="ECO:0000313" key="1">
    <source>
        <dbReference type="EMBL" id="CAG8666598.1"/>
    </source>
</evidence>
<dbReference type="InterPro" id="IPR036910">
    <property type="entry name" value="HMG_box_dom_sf"/>
</dbReference>
<proteinExistence type="predicted"/>
<sequence length="136" mass="15694">MSLKIETLMRTAVNEHVASIKQQYPDIQTTLPIEDLLHRKAKCICSRRSANAFLLYRKEVKAQLMTVTTKPRMDLVSKVASERWRREVIRKKAFFHSLARVAEAIRRRLCAFRQDCPCRTKPQKKAPSENAVPAAT</sequence>
<protein>
    <submittedName>
        <fullName evidence="1">6625_t:CDS:1</fullName>
    </submittedName>
</protein>
<dbReference type="Proteomes" id="UP000789572">
    <property type="component" value="Unassembled WGS sequence"/>
</dbReference>
<dbReference type="Gene3D" id="1.10.30.10">
    <property type="entry name" value="High mobility group box domain"/>
    <property type="match status" value="1"/>
</dbReference>
<dbReference type="AlphaFoldDB" id="A0A9N9EA05"/>
<accession>A0A9N9EA05</accession>
<dbReference type="SUPFAM" id="SSF47095">
    <property type="entry name" value="HMG-box"/>
    <property type="match status" value="1"/>
</dbReference>